<evidence type="ECO:0000313" key="4">
    <source>
        <dbReference type="Proteomes" id="UP000078447"/>
    </source>
</evidence>
<name>A0ABX2VB75_9BACL</name>
<dbReference type="EMBL" id="LVVL01000001">
    <property type="protein sequence ID" value="OAN15489.1"/>
    <property type="molecule type" value="Genomic_DNA"/>
</dbReference>
<feature type="domain" description="N-acetyltransferase" evidence="2">
    <location>
        <begin position="7"/>
        <end position="169"/>
    </location>
</feature>
<accession>A0ABX2VB75</accession>
<comment type="caution">
    <text evidence="3">The sequence shown here is derived from an EMBL/GenBank/DDBJ whole genome shotgun (WGS) entry which is preliminary data.</text>
</comment>
<dbReference type="CDD" id="cd04301">
    <property type="entry name" value="NAT_SF"/>
    <property type="match status" value="1"/>
</dbReference>
<dbReference type="InterPro" id="IPR000182">
    <property type="entry name" value="GNAT_dom"/>
</dbReference>
<proteinExistence type="predicted"/>
<keyword evidence="1" id="KW-0046">Antibiotic resistance</keyword>
<dbReference type="InterPro" id="IPR016181">
    <property type="entry name" value="Acyl_CoA_acyltransferase"/>
</dbReference>
<keyword evidence="4" id="KW-1185">Reference proteome</keyword>
<dbReference type="PANTHER" id="PTHR31438:SF1">
    <property type="entry name" value="LYSINE N-ACYLTRANSFERASE C17G9.06C-RELATED"/>
    <property type="match status" value="1"/>
</dbReference>
<dbReference type="PANTHER" id="PTHR31438">
    <property type="entry name" value="LYSINE N-ACYLTRANSFERASE C17G9.06C-RELATED"/>
    <property type="match status" value="1"/>
</dbReference>
<organism evidence="3 4">
    <name type="scientific">Exiguobacterium undae</name>
    <dbReference type="NCBI Taxonomy" id="169177"/>
    <lineage>
        <taxon>Bacteria</taxon>
        <taxon>Bacillati</taxon>
        <taxon>Bacillota</taxon>
        <taxon>Bacilli</taxon>
        <taxon>Bacillales</taxon>
        <taxon>Bacillales Family XII. Incertae Sedis</taxon>
        <taxon>Exiguobacterium</taxon>
    </lineage>
</organism>
<protein>
    <submittedName>
        <fullName evidence="3">GCN5 family acetyltransferase</fullName>
    </submittedName>
</protein>
<dbReference type="Gene3D" id="3.40.630.30">
    <property type="match status" value="1"/>
</dbReference>
<gene>
    <name evidence="3" type="ORF">A3783_06020</name>
</gene>
<evidence type="ECO:0000259" key="2">
    <source>
        <dbReference type="PROSITE" id="PS51186"/>
    </source>
</evidence>
<dbReference type="Proteomes" id="UP000078447">
    <property type="component" value="Unassembled WGS sequence"/>
</dbReference>
<evidence type="ECO:0000256" key="1">
    <source>
        <dbReference type="ARBA" id="ARBA00023251"/>
    </source>
</evidence>
<dbReference type="RefSeq" id="WP_028106325.1">
    <property type="nucleotide sequence ID" value="NZ_LVVL01000001.1"/>
</dbReference>
<reference evidence="3 4" key="1">
    <citation type="submission" date="2016-03" db="EMBL/GenBank/DDBJ databases">
        <authorList>
            <person name="Cho S.-Y."/>
            <person name="Lim S."/>
            <person name="Kim H."/>
            <person name="Soh E.H."/>
            <person name="Moon J.S."/>
        </authorList>
    </citation>
    <scope>NUCLEOTIDE SEQUENCE [LARGE SCALE GENOMIC DNA]</scope>
    <source>
        <strain evidence="3 4">KCTC 3810</strain>
    </source>
</reference>
<sequence length="170" mass="20247">MILNVDVHIRAMTSHDFYLMVKWLNNQKVLEFYEEPPSKLDEVIHKYVPRIKGEHYVTPCIVEYKSEPIGYMQYYKIQEIDLEKYDLPKNQNIYGIDQFIGEPQLWGKGIGSMMIQMMLEYLWNDKDALKVVLDVKKNNKRAISSYKKCGFTQNKELNHDSLLMEWTKET</sequence>
<dbReference type="Pfam" id="PF13523">
    <property type="entry name" value="Acetyltransf_8"/>
    <property type="match status" value="1"/>
</dbReference>
<dbReference type="PROSITE" id="PS51186">
    <property type="entry name" value="GNAT"/>
    <property type="match status" value="1"/>
</dbReference>
<dbReference type="SUPFAM" id="SSF55729">
    <property type="entry name" value="Acyl-CoA N-acyltransferases (Nat)"/>
    <property type="match status" value="1"/>
</dbReference>
<evidence type="ECO:0000313" key="3">
    <source>
        <dbReference type="EMBL" id="OAN15489.1"/>
    </source>
</evidence>